<protein>
    <submittedName>
        <fullName evidence="2">Uncharacterized protein</fullName>
    </submittedName>
</protein>
<feature type="compositionally biased region" description="Basic and acidic residues" evidence="1">
    <location>
        <begin position="333"/>
        <end position="342"/>
    </location>
</feature>
<feature type="compositionally biased region" description="Basic and acidic residues" evidence="1">
    <location>
        <begin position="38"/>
        <end position="54"/>
    </location>
</feature>
<dbReference type="EMBL" id="CP097511">
    <property type="protein sequence ID" value="URE44231.1"/>
    <property type="molecule type" value="Genomic_DNA"/>
</dbReference>
<gene>
    <name evidence="2" type="ORF">MUK42_32560</name>
</gene>
<feature type="compositionally biased region" description="Low complexity" evidence="1">
    <location>
        <begin position="375"/>
        <end position="420"/>
    </location>
</feature>
<proteinExistence type="predicted"/>
<sequence>MAGDALSELIDRHRCHALNHLLLLPLFATPLSLREGNYERNEQRRTSEDSSPKRKLEKRTKPFLHRGKQGMENNESQARSGQSSESPHKIHKHVYLPNQPPNISGNFPRPDLNWQNEANDLKLERKLDLSFCFLYTPKSTSQAGVLPIDPPALLKDSRIPPTMLRYQAMQIKGLPPGDISNQHPVTILVFIGNELTGRGREGEGHGGFVKHKLERTCKSFIRVMGTEIHLPTNRITIHVHFNKERTPHSTSFVLLIPAATRSLTSAINTTVDVDLLEGGGVFWMVEQIVHPECSDGWPSNHHLTVLPHTDSAARLVPAVPPPRLVPEDDEAREPEWDLRDARTASEGKSFAVRMRQHAPLRAGAAFPFFAAPKVSPSSSSSPFDTSSSRSSSPSPTAPPWTSSTTRPSSSPSSVAATAAFETEDTDSGDATPPSKPQAPCILPWRYSPCALAVAWGGRLLQTGDGTPFMQRDRRRETEGVLLIAPHEWVGPTAIGVVRRRVGKANSIVRGPAARHRQGGVSGRESQRVPCLGRGKQHSVADKKHQLTAAIKASYLKQCGQRSRRSSRCINLLW</sequence>
<dbReference type="Proteomes" id="UP001055439">
    <property type="component" value="Chromosome 9"/>
</dbReference>
<feature type="region of interest" description="Disordered" evidence="1">
    <location>
        <begin position="318"/>
        <end position="342"/>
    </location>
</feature>
<evidence type="ECO:0000313" key="2">
    <source>
        <dbReference type="EMBL" id="URE44231.1"/>
    </source>
</evidence>
<feature type="compositionally biased region" description="Polar residues" evidence="1">
    <location>
        <begin position="71"/>
        <end position="85"/>
    </location>
</feature>
<dbReference type="AlphaFoldDB" id="A0A9E7I235"/>
<evidence type="ECO:0000313" key="3">
    <source>
        <dbReference type="Proteomes" id="UP001055439"/>
    </source>
</evidence>
<feature type="compositionally biased region" description="Basic residues" evidence="1">
    <location>
        <begin position="55"/>
        <end position="68"/>
    </location>
</feature>
<evidence type="ECO:0000256" key="1">
    <source>
        <dbReference type="SAM" id="MobiDB-lite"/>
    </source>
</evidence>
<accession>A0A9E7I235</accession>
<keyword evidence="3" id="KW-1185">Reference proteome</keyword>
<feature type="region of interest" description="Disordered" evidence="1">
    <location>
        <begin position="38"/>
        <end position="103"/>
    </location>
</feature>
<organism evidence="2 3">
    <name type="scientific">Musa troglodytarum</name>
    <name type="common">fe'i banana</name>
    <dbReference type="NCBI Taxonomy" id="320322"/>
    <lineage>
        <taxon>Eukaryota</taxon>
        <taxon>Viridiplantae</taxon>
        <taxon>Streptophyta</taxon>
        <taxon>Embryophyta</taxon>
        <taxon>Tracheophyta</taxon>
        <taxon>Spermatophyta</taxon>
        <taxon>Magnoliopsida</taxon>
        <taxon>Liliopsida</taxon>
        <taxon>Zingiberales</taxon>
        <taxon>Musaceae</taxon>
        <taxon>Musa</taxon>
    </lineage>
</organism>
<feature type="region of interest" description="Disordered" evidence="1">
    <location>
        <begin position="375"/>
        <end position="436"/>
    </location>
</feature>
<reference evidence="2" key="1">
    <citation type="submission" date="2022-05" db="EMBL/GenBank/DDBJ databases">
        <title>The Musa troglodytarum L. genome provides insights into the mechanism of non-climacteric behaviour and enrichment of carotenoids.</title>
        <authorList>
            <person name="Wang J."/>
        </authorList>
    </citation>
    <scope>NUCLEOTIDE SEQUENCE</scope>
    <source>
        <tissue evidence="2">Leaf</tissue>
    </source>
</reference>
<name>A0A9E7I235_9LILI</name>